<keyword evidence="2" id="KW-1185">Reference proteome</keyword>
<reference evidence="1" key="1">
    <citation type="journal article" date="2020" name="Stud. Mycol.">
        <title>101 Dothideomycetes genomes: a test case for predicting lifestyles and emergence of pathogens.</title>
        <authorList>
            <person name="Haridas S."/>
            <person name="Albert R."/>
            <person name="Binder M."/>
            <person name="Bloem J."/>
            <person name="Labutti K."/>
            <person name="Salamov A."/>
            <person name="Andreopoulos B."/>
            <person name="Baker S."/>
            <person name="Barry K."/>
            <person name="Bills G."/>
            <person name="Bluhm B."/>
            <person name="Cannon C."/>
            <person name="Castanera R."/>
            <person name="Culley D."/>
            <person name="Daum C."/>
            <person name="Ezra D."/>
            <person name="Gonzalez J."/>
            <person name="Henrissat B."/>
            <person name="Kuo A."/>
            <person name="Liang C."/>
            <person name="Lipzen A."/>
            <person name="Lutzoni F."/>
            <person name="Magnuson J."/>
            <person name="Mondo S."/>
            <person name="Nolan M."/>
            <person name="Ohm R."/>
            <person name="Pangilinan J."/>
            <person name="Park H.-J."/>
            <person name="Ramirez L."/>
            <person name="Alfaro M."/>
            <person name="Sun H."/>
            <person name="Tritt A."/>
            <person name="Yoshinaga Y."/>
            <person name="Zwiers L.-H."/>
            <person name="Turgeon B."/>
            <person name="Goodwin S."/>
            <person name="Spatafora J."/>
            <person name="Crous P."/>
            <person name="Grigoriev I."/>
        </authorList>
    </citation>
    <scope>NUCLEOTIDE SEQUENCE</scope>
    <source>
        <strain evidence="1">CBS 123094</strain>
    </source>
</reference>
<gene>
    <name evidence="1" type="ORF">P154DRAFT_619166</name>
</gene>
<dbReference type="Proteomes" id="UP000799779">
    <property type="component" value="Unassembled WGS sequence"/>
</dbReference>
<accession>A0A6A5WK29</accession>
<evidence type="ECO:0000313" key="2">
    <source>
        <dbReference type="Proteomes" id="UP000799779"/>
    </source>
</evidence>
<sequence>MRGSLDMVNALLAIGVTLHDRLANSSRELLADLSNRCLLGGPSSEILRVYVRLLMAKFNEVQNRQVYTMKERLARQREMSSNLQPILPPGIALFPGYTALKQETFLLKETFKDVIRGSFKVFPLSLNGVETEPILDLRGEGSKDMLFKNSRTGQEVMRVKRDAYV</sequence>
<proteinExistence type="predicted"/>
<organism evidence="1 2">
    <name type="scientific">Amniculicola lignicola CBS 123094</name>
    <dbReference type="NCBI Taxonomy" id="1392246"/>
    <lineage>
        <taxon>Eukaryota</taxon>
        <taxon>Fungi</taxon>
        <taxon>Dikarya</taxon>
        <taxon>Ascomycota</taxon>
        <taxon>Pezizomycotina</taxon>
        <taxon>Dothideomycetes</taxon>
        <taxon>Pleosporomycetidae</taxon>
        <taxon>Pleosporales</taxon>
        <taxon>Amniculicolaceae</taxon>
        <taxon>Amniculicola</taxon>
    </lineage>
</organism>
<evidence type="ECO:0000313" key="1">
    <source>
        <dbReference type="EMBL" id="KAF2001807.1"/>
    </source>
</evidence>
<protein>
    <submittedName>
        <fullName evidence="1">Uncharacterized protein</fullName>
    </submittedName>
</protein>
<name>A0A6A5WK29_9PLEO</name>
<dbReference type="AlphaFoldDB" id="A0A6A5WK29"/>
<dbReference type="EMBL" id="ML977581">
    <property type="protein sequence ID" value="KAF2001807.1"/>
    <property type="molecule type" value="Genomic_DNA"/>
</dbReference>